<sequence>MESAAPGSYTRERYLKEGDACTAYFFTKFKIRKKKSSLDHLLLEDGSTITDQESIKREVLSNFQELYGQPRPPEEDVALRKDLLDNLGSRVSREQQLLLDDESSEGELRDLLKLIPSGKSPGLDGIGIEIIAALWPSIGRLFSLAVLDYWRSGQLHSYFKDGILFLIPKVNNPTTLAQWRPITILNTIYKIIAKLLAVRLALILPSIVPENQQGFVKGSTTQNCILTFALTHEALKKSRKSACFLSLDLEKAFDKLDQDFLWEVLLKLDFSQGFISRVQALLHDAETRILINGDLLPAFTVGRGVRQGCPLSPLLFALASVPLIHLLRHQNNIGAIKPVKLDNNLVLSCVCLADDTAVYTEMNETSVRNVFSAFSLLGRASGEKINVSKSRLLLIGRKLNPPPWLFSLGVQIVPPDQTTRYLGAQLVTLSRGVDNGFHIRASITKKAQASSSPLLPFESRTIALKHAIFAPTVYCMLTSKLKMGTLKEIDSILRDFIWAKGVGGRKGKAFVAWDQIVLPRQMGGLGIFELLLFQQSLLCRSIYRAALSPTESIWGRIFFTFFLHLKPEELPQGLFMKPLQFSFSACPVATLLLHSWQALAEKITWQPEERIVLPNGSIFDSAFLAARMLTGPKKAALLADSLARLGASSGATTVTQLLSSPPVIHYCSNTSNNSLRNVLLLLRSADLSQDTFNFLPAEWRFYDGSHFPPDCSGSLVYLKLISDRLPHQISKAKTKWGLSWEQVRWTNVWSVYNLNRLPERHRIFLWRVLSKALYDGRKEFLFG</sequence>
<feature type="domain" description="Reverse transcriptase" evidence="1">
    <location>
        <begin position="148"/>
        <end position="426"/>
    </location>
</feature>
<dbReference type="AlphaFoldDB" id="A0ABD3GWD4"/>
<keyword evidence="3" id="KW-1185">Reference proteome</keyword>
<accession>A0ABD3GWD4</accession>
<dbReference type="SUPFAM" id="SSF56672">
    <property type="entry name" value="DNA/RNA polymerases"/>
    <property type="match status" value="1"/>
</dbReference>
<protein>
    <recommendedName>
        <fullName evidence="1">Reverse transcriptase domain-containing protein</fullName>
    </recommendedName>
</protein>
<dbReference type="Pfam" id="PF00078">
    <property type="entry name" value="RVT_1"/>
    <property type="match status" value="1"/>
</dbReference>
<dbReference type="CDD" id="cd01650">
    <property type="entry name" value="RT_nLTR_like"/>
    <property type="match status" value="1"/>
</dbReference>
<proteinExistence type="predicted"/>
<evidence type="ECO:0000313" key="2">
    <source>
        <dbReference type="EMBL" id="KAL3682679.1"/>
    </source>
</evidence>
<dbReference type="InterPro" id="IPR000477">
    <property type="entry name" value="RT_dom"/>
</dbReference>
<gene>
    <name evidence="2" type="ORF">R1sor_000701</name>
</gene>
<reference evidence="2 3" key="1">
    <citation type="submission" date="2024-09" db="EMBL/GenBank/DDBJ databases">
        <title>Chromosome-scale assembly of Riccia sorocarpa.</title>
        <authorList>
            <person name="Paukszto L."/>
        </authorList>
    </citation>
    <scope>NUCLEOTIDE SEQUENCE [LARGE SCALE GENOMIC DNA]</scope>
    <source>
        <strain evidence="2">LP-2024</strain>
        <tissue evidence="2">Aerial parts of the thallus</tissue>
    </source>
</reference>
<dbReference type="Proteomes" id="UP001633002">
    <property type="component" value="Unassembled WGS sequence"/>
</dbReference>
<organism evidence="2 3">
    <name type="scientific">Riccia sorocarpa</name>
    <dbReference type="NCBI Taxonomy" id="122646"/>
    <lineage>
        <taxon>Eukaryota</taxon>
        <taxon>Viridiplantae</taxon>
        <taxon>Streptophyta</taxon>
        <taxon>Embryophyta</taxon>
        <taxon>Marchantiophyta</taxon>
        <taxon>Marchantiopsida</taxon>
        <taxon>Marchantiidae</taxon>
        <taxon>Marchantiales</taxon>
        <taxon>Ricciaceae</taxon>
        <taxon>Riccia</taxon>
    </lineage>
</organism>
<dbReference type="PANTHER" id="PTHR19446">
    <property type="entry name" value="REVERSE TRANSCRIPTASES"/>
    <property type="match status" value="1"/>
</dbReference>
<name>A0ABD3GWD4_9MARC</name>
<evidence type="ECO:0000313" key="3">
    <source>
        <dbReference type="Proteomes" id="UP001633002"/>
    </source>
</evidence>
<comment type="caution">
    <text evidence="2">The sequence shown here is derived from an EMBL/GenBank/DDBJ whole genome shotgun (WGS) entry which is preliminary data.</text>
</comment>
<evidence type="ECO:0000259" key="1">
    <source>
        <dbReference type="PROSITE" id="PS50878"/>
    </source>
</evidence>
<dbReference type="EMBL" id="JBJQOH010000006">
    <property type="protein sequence ID" value="KAL3682679.1"/>
    <property type="molecule type" value="Genomic_DNA"/>
</dbReference>
<dbReference type="InterPro" id="IPR043502">
    <property type="entry name" value="DNA/RNA_pol_sf"/>
</dbReference>
<dbReference type="PROSITE" id="PS50878">
    <property type="entry name" value="RT_POL"/>
    <property type="match status" value="1"/>
</dbReference>